<name>A0A9W6YFQ6_9STRA</name>
<feature type="compositionally biased region" description="Polar residues" evidence="1">
    <location>
        <begin position="64"/>
        <end position="102"/>
    </location>
</feature>
<gene>
    <name evidence="2" type="ORF">Pfra01_002733800</name>
</gene>
<feature type="region of interest" description="Disordered" evidence="1">
    <location>
        <begin position="53"/>
        <end position="167"/>
    </location>
</feature>
<dbReference type="EMBL" id="BSXT01006655">
    <property type="protein sequence ID" value="GMF62748.1"/>
    <property type="molecule type" value="Genomic_DNA"/>
</dbReference>
<accession>A0A9W6YFQ6</accession>
<evidence type="ECO:0000313" key="3">
    <source>
        <dbReference type="Proteomes" id="UP001165121"/>
    </source>
</evidence>
<comment type="caution">
    <text evidence="2">The sequence shown here is derived from an EMBL/GenBank/DDBJ whole genome shotgun (WGS) entry which is preliminary data.</text>
</comment>
<organism evidence="2 3">
    <name type="scientific">Phytophthora fragariaefolia</name>
    <dbReference type="NCBI Taxonomy" id="1490495"/>
    <lineage>
        <taxon>Eukaryota</taxon>
        <taxon>Sar</taxon>
        <taxon>Stramenopiles</taxon>
        <taxon>Oomycota</taxon>
        <taxon>Peronosporomycetes</taxon>
        <taxon>Peronosporales</taxon>
        <taxon>Peronosporaceae</taxon>
        <taxon>Phytophthora</taxon>
    </lineage>
</organism>
<feature type="compositionally biased region" description="Polar residues" evidence="1">
    <location>
        <begin position="142"/>
        <end position="153"/>
    </location>
</feature>
<reference evidence="2" key="1">
    <citation type="submission" date="2023-04" db="EMBL/GenBank/DDBJ databases">
        <title>Phytophthora fragariaefolia NBRC 109709.</title>
        <authorList>
            <person name="Ichikawa N."/>
            <person name="Sato H."/>
            <person name="Tonouchi N."/>
        </authorList>
    </citation>
    <scope>NUCLEOTIDE SEQUENCE</scope>
    <source>
        <strain evidence="2">NBRC 109709</strain>
    </source>
</reference>
<dbReference type="AlphaFoldDB" id="A0A9W6YFQ6"/>
<keyword evidence="3" id="KW-1185">Reference proteome</keyword>
<dbReference type="OrthoDB" id="121770at2759"/>
<sequence length="167" mass="18898">MSWQDSTNEEDGYEWICSFLSSHGGNLLEFELDEDGQQFFNNMNAVLDRLSSSKSYPDDISRPPLQQTPFIMSTVSEPHNTLLDSQSQPGAPPSRTSATTPKEVQPQMDMVELRSRSFRRAATTPRNRSKRRRLPVSAAPEDTTSIPSSTKANARSGYRQKINRRLF</sequence>
<protein>
    <submittedName>
        <fullName evidence="2">Unnamed protein product</fullName>
    </submittedName>
</protein>
<proteinExistence type="predicted"/>
<dbReference type="Proteomes" id="UP001165121">
    <property type="component" value="Unassembled WGS sequence"/>
</dbReference>
<evidence type="ECO:0000256" key="1">
    <source>
        <dbReference type="SAM" id="MobiDB-lite"/>
    </source>
</evidence>
<evidence type="ECO:0000313" key="2">
    <source>
        <dbReference type="EMBL" id="GMF62748.1"/>
    </source>
</evidence>